<dbReference type="InterPro" id="IPR043502">
    <property type="entry name" value="DNA/RNA_pol_sf"/>
</dbReference>
<sequence length="627" mass="71563">MGLNDPHKFYFIEPNDYVAINIIIESWDAIFDEHKLSFVLRPSQRPLPQPRKSKRHGIPKDFKPDFQIYLIEGTKDEEAINDKMDSIMGNNTWVLTDLPPGCRPLGCNWIFKRKLKVDGTVEKFKARLVIQGFKQKSRIEYFDTYAPVARISTIRLLIAMASIHCLIIHQMDVKTTFLNGELEEEVYMNQPLGFILPGNENKVCKLVKSLYGLKQAPKQWHQKPSLHALKASTTHRQLLHSTTIHAWKLHIGDENFVSMYDCTTRALKAAYAHAYGKLISLSEQQFVDRANDFDNFGCKGGLPSQAYEYINYNGGLDSEEAYPYSLINFSELTPLVVGLRRKDIHQRNDGFSFVTHGVNDGGENPTVEQVRKRAKWDNDDYVCRGLIPNDILEAKYMAEDASSKKFLVSNFINYKMTDSRPVLEQYNELLGILGRFTQHNINMDESIKVSCIIDKLPPSWKDFKHTLKHLKEELTLIELGSHLRIEESLRAQDNDKPKGNNVAGPSFVNMVEHKTPPEDGSSNPLKGQSMFNKSHLIYYVTYVSEGFFVHDDDVACGLHATPSLGNKKYFVTFIDDAYRAVVRLPDPKLEILGVRGIECIFVGYTEHSKAFRILQAGGEYVDSRRSP</sequence>
<dbReference type="SUPFAM" id="SSF56672">
    <property type="entry name" value="DNA/RNA polymerases"/>
    <property type="match status" value="1"/>
</dbReference>
<reference evidence="3" key="2">
    <citation type="submission" date="2022-01" db="EMBL/GenBank/DDBJ databases">
        <authorList>
            <person name="Yamashiro T."/>
            <person name="Shiraishi A."/>
            <person name="Satake H."/>
            <person name="Nakayama K."/>
        </authorList>
    </citation>
    <scope>NUCLEOTIDE SEQUENCE</scope>
</reference>
<dbReference type="Pfam" id="PF07727">
    <property type="entry name" value="RVT_2"/>
    <property type="match status" value="1"/>
</dbReference>
<evidence type="ECO:0000259" key="2">
    <source>
        <dbReference type="Pfam" id="PF07727"/>
    </source>
</evidence>
<dbReference type="EMBL" id="BQNB010020064">
    <property type="protein sequence ID" value="GJT91947.1"/>
    <property type="molecule type" value="Genomic_DNA"/>
</dbReference>
<reference evidence="3" key="1">
    <citation type="journal article" date="2022" name="Int. J. Mol. Sci.">
        <title>Draft Genome of Tanacetum Coccineum: Genomic Comparison of Closely Related Tanacetum-Family Plants.</title>
        <authorList>
            <person name="Yamashiro T."/>
            <person name="Shiraishi A."/>
            <person name="Nakayama K."/>
            <person name="Satake H."/>
        </authorList>
    </citation>
    <scope>NUCLEOTIDE SEQUENCE</scope>
</reference>
<dbReference type="SUPFAM" id="SSF54001">
    <property type="entry name" value="Cysteine proteinases"/>
    <property type="match status" value="1"/>
</dbReference>
<name>A0ABQ5HXB3_9ASTR</name>
<organism evidence="3 4">
    <name type="scientific">Tanacetum coccineum</name>
    <dbReference type="NCBI Taxonomy" id="301880"/>
    <lineage>
        <taxon>Eukaryota</taxon>
        <taxon>Viridiplantae</taxon>
        <taxon>Streptophyta</taxon>
        <taxon>Embryophyta</taxon>
        <taxon>Tracheophyta</taxon>
        <taxon>Spermatophyta</taxon>
        <taxon>Magnoliopsida</taxon>
        <taxon>eudicotyledons</taxon>
        <taxon>Gunneridae</taxon>
        <taxon>Pentapetalae</taxon>
        <taxon>asterids</taxon>
        <taxon>campanulids</taxon>
        <taxon>Asterales</taxon>
        <taxon>Asteraceae</taxon>
        <taxon>Asteroideae</taxon>
        <taxon>Anthemideae</taxon>
        <taxon>Anthemidinae</taxon>
        <taxon>Tanacetum</taxon>
    </lineage>
</organism>
<comment type="caution">
    <text evidence="3">The sequence shown here is derived from an EMBL/GenBank/DDBJ whole genome shotgun (WGS) entry which is preliminary data.</text>
</comment>
<accession>A0ABQ5HXB3</accession>
<protein>
    <submittedName>
        <fullName evidence="3">Zinc finger, CCHC-type containing protein</fullName>
    </submittedName>
</protein>
<dbReference type="InterPro" id="IPR000668">
    <property type="entry name" value="Peptidase_C1A_C"/>
</dbReference>
<proteinExistence type="predicted"/>
<dbReference type="InterPro" id="IPR013103">
    <property type="entry name" value="RVT_2"/>
</dbReference>
<dbReference type="Pfam" id="PF00112">
    <property type="entry name" value="Peptidase_C1"/>
    <property type="match status" value="1"/>
</dbReference>
<feature type="domain" description="Reverse transcriptase Ty1/copia-type" evidence="2">
    <location>
        <begin position="90"/>
        <end position="224"/>
    </location>
</feature>
<gene>
    <name evidence="3" type="ORF">Tco_1080792</name>
</gene>
<dbReference type="InterPro" id="IPR038765">
    <property type="entry name" value="Papain-like_cys_pep_sf"/>
</dbReference>
<dbReference type="PANTHER" id="PTHR47592">
    <property type="entry name" value="PBF68 PROTEIN"/>
    <property type="match status" value="1"/>
</dbReference>
<feature type="domain" description="Peptidase C1A papain C-terminal" evidence="1">
    <location>
        <begin position="263"/>
        <end position="325"/>
    </location>
</feature>
<dbReference type="Pfam" id="PF14223">
    <property type="entry name" value="Retrotran_gag_2"/>
    <property type="match status" value="1"/>
</dbReference>
<evidence type="ECO:0000313" key="3">
    <source>
        <dbReference type="EMBL" id="GJT91947.1"/>
    </source>
</evidence>
<evidence type="ECO:0000313" key="4">
    <source>
        <dbReference type="Proteomes" id="UP001151760"/>
    </source>
</evidence>
<dbReference type="Proteomes" id="UP001151760">
    <property type="component" value="Unassembled WGS sequence"/>
</dbReference>
<evidence type="ECO:0000259" key="1">
    <source>
        <dbReference type="Pfam" id="PF00112"/>
    </source>
</evidence>
<keyword evidence="4" id="KW-1185">Reference proteome</keyword>
<dbReference type="Gene3D" id="3.90.70.10">
    <property type="entry name" value="Cysteine proteinases"/>
    <property type="match status" value="1"/>
</dbReference>
<dbReference type="PANTHER" id="PTHR47592:SF29">
    <property type="entry name" value="ZINC FINGER, CCHC-TYPE"/>
    <property type="match status" value="1"/>
</dbReference>